<dbReference type="AlphaFoldDB" id="A0A7X8XYH3"/>
<accession>A0A7X8XYH3</accession>
<proteinExistence type="inferred from homology"/>
<evidence type="ECO:0000259" key="2">
    <source>
        <dbReference type="Pfam" id="PF08327"/>
    </source>
</evidence>
<keyword evidence="4" id="KW-1185">Reference proteome</keyword>
<protein>
    <submittedName>
        <fullName evidence="3">SRPBCC domain-containing protein</fullName>
    </submittedName>
</protein>
<dbReference type="CDD" id="cd07814">
    <property type="entry name" value="SRPBCC_CalC_Aha1-like"/>
    <property type="match status" value="1"/>
</dbReference>
<feature type="domain" description="Activator of Hsp90 ATPase homologue 1/2-like C-terminal" evidence="2">
    <location>
        <begin position="14"/>
        <end position="136"/>
    </location>
</feature>
<evidence type="ECO:0000256" key="1">
    <source>
        <dbReference type="ARBA" id="ARBA00006817"/>
    </source>
</evidence>
<name>A0A7X8XYH3_9BACT</name>
<sequence>MKIIVEENIPLGQEKLWEVITHIDHLHQWFFKEVQSFQLEIGFTTVFDVQSNTRTFPHRWEVIDINRDTSYTLKWEYDGYIGTSTLQFSIKAVSNQESIITVIADGIDSFPQDIEEFKPESCRAGWNYFIKERLKPYTITLK</sequence>
<gene>
    <name evidence="3" type="ORF">HGP29_23640</name>
</gene>
<comment type="caution">
    <text evidence="3">The sequence shown here is derived from an EMBL/GenBank/DDBJ whole genome shotgun (WGS) entry which is preliminary data.</text>
</comment>
<dbReference type="Gene3D" id="3.30.530.20">
    <property type="match status" value="1"/>
</dbReference>
<comment type="similarity">
    <text evidence="1">Belongs to the AHA1 family.</text>
</comment>
<evidence type="ECO:0000313" key="3">
    <source>
        <dbReference type="EMBL" id="NLR94217.1"/>
    </source>
</evidence>
<dbReference type="InterPro" id="IPR023393">
    <property type="entry name" value="START-like_dom_sf"/>
</dbReference>
<dbReference type="Proteomes" id="UP000585050">
    <property type="component" value="Unassembled WGS sequence"/>
</dbReference>
<reference evidence="3 4" key="1">
    <citation type="submission" date="2020-04" db="EMBL/GenBank/DDBJ databases">
        <title>Flammeovirga sp. SR4, a novel species isolated from seawater.</title>
        <authorList>
            <person name="Wang X."/>
        </authorList>
    </citation>
    <scope>NUCLEOTIDE SEQUENCE [LARGE SCALE GENOMIC DNA]</scope>
    <source>
        <strain evidence="3 4">SR4</strain>
    </source>
</reference>
<dbReference type="InterPro" id="IPR013538">
    <property type="entry name" value="ASHA1/2-like_C"/>
</dbReference>
<dbReference type="EMBL" id="JABAIL010000010">
    <property type="protein sequence ID" value="NLR94217.1"/>
    <property type="molecule type" value="Genomic_DNA"/>
</dbReference>
<dbReference type="Pfam" id="PF08327">
    <property type="entry name" value="AHSA1"/>
    <property type="match status" value="1"/>
</dbReference>
<organism evidence="3 4">
    <name type="scientific">Flammeovirga agarivorans</name>
    <dbReference type="NCBI Taxonomy" id="2726742"/>
    <lineage>
        <taxon>Bacteria</taxon>
        <taxon>Pseudomonadati</taxon>
        <taxon>Bacteroidota</taxon>
        <taxon>Cytophagia</taxon>
        <taxon>Cytophagales</taxon>
        <taxon>Flammeovirgaceae</taxon>
        <taxon>Flammeovirga</taxon>
    </lineage>
</organism>
<dbReference type="SUPFAM" id="SSF55961">
    <property type="entry name" value="Bet v1-like"/>
    <property type="match status" value="1"/>
</dbReference>
<dbReference type="RefSeq" id="WP_168884929.1">
    <property type="nucleotide sequence ID" value="NZ_JABAIL010000010.1"/>
</dbReference>
<evidence type="ECO:0000313" key="4">
    <source>
        <dbReference type="Proteomes" id="UP000585050"/>
    </source>
</evidence>